<dbReference type="EMBL" id="NBII01000001">
    <property type="protein sequence ID" value="PAV23640.1"/>
    <property type="molecule type" value="Genomic_DNA"/>
</dbReference>
<keyword evidence="4 5" id="KW-0472">Membrane</keyword>
<feature type="transmembrane region" description="Helical" evidence="5">
    <location>
        <begin position="76"/>
        <end position="98"/>
    </location>
</feature>
<reference evidence="6 7" key="1">
    <citation type="journal article" date="2017" name="Mol. Ecol.">
        <title>Comparative and population genomic landscape of Phellinus noxius: A hypervariable fungus causing root rot in trees.</title>
        <authorList>
            <person name="Chung C.L."/>
            <person name="Lee T.J."/>
            <person name="Akiba M."/>
            <person name="Lee H.H."/>
            <person name="Kuo T.H."/>
            <person name="Liu D."/>
            <person name="Ke H.M."/>
            <person name="Yokoi T."/>
            <person name="Roa M.B."/>
            <person name="Lu M.J."/>
            <person name="Chang Y.Y."/>
            <person name="Ann P.J."/>
            <person name="Tsai J.N."/>
            <person name="Chen C.Y."/>
            <person name="Tzean S.S."/>
            <person name="Ota Y."/>
            <person name="Hattori T."/>
            <person name="Sahashi N."/>
            <person name="Liou R.F."/>
            <person name="Kikuchi T."/>
            <person name="Tsai I.J."/>
        </authorList>
    </citation>
    <scope>NUCLEOTIDE SEQUENCE [LARGE SCALE GENOMIC DNA]</scope>
    <source>
        <strain evidence="6 7">FFPRI411160</strain>
    </source>
</reference>
<dbReference type="PANTHER" id="PTHR21576">
    <property type="entry name" value="UNCHARACTERIZED NODULIN-LIKE PROTEIN"/>
    <property type="match status" value="1"/>
</dbReference>
<name>A0A286UVJ7_9AGAM</name>
<feature type="transmembrane region" description="Helical" evidence="5">
    <location>
        <begin position="51"/>
        <end position="69"/>
    </location>
</feature>
<dbReference type="Pfam" id="PF07690">
    <property type="entry name" value="MFS_1"/>
    <property type="match status" value="1"/>
</dbReference>
<feature type="transmembrane region" description="Helical" evidence="5">
    <location>
        <begin position="12"/>
        <end position="31"/>
    </location>
</feature>
<feature type="transmembrane region" description="Helical" evidence="5">
    <location>
        <begin position="147"/>
        <end position="166"/>
    </location>
</feature>
<dbReference type="InParanoid" id="A0A286UVJ7"/>
<accession>A0A286UVJ7</accession>
<organism evidence="6 7">
    <name type="scientific">Pyrrhoderma noxium</name>
    <dbReference type="NCBI Taxonomy" id="2282107"/>
    <lineage>
        <taxon>Eukaryota</taxon>
        <taxon>Fungi</taxon>
        <taxon>Dikarya</taxon>
        <taxon>Basidiomycota</taxon>
        <taxon>Agaricomycotina</taxon>
        <taxon>Agaricomycetes</taxon>
        <taxon>Hymenochaetales</taxon>
        <taxon>Hymenochaetaceae</taxon>
        <taxon>Pyrrhoderma</taxon>
    </lineage>
</organism>
<dbReference type="Proteomes" id="UP000217199">
    <property type="component" value="Unassembled WGS sequence"/>
</dbReference>
<dbReference type="Gene3D" id="1.20.1250.20">
    <property type="entry name" value="MFS general substrate transporter like domains"/>
    <property type="match status" value="1"/>
</dbReference>
<keyword evidence="7" id="KW-1185">Reference proteome</keyword>
<dbReference type="InterPro" id="IPR036259">
    <property type="entry name" value="MFS_trans_sf"/>
</dbReference>
<comment type="caution">
    <text evidence="6">The sequence shown here is derived from an EMBL/GenBank/DDBJ whole genome shotgun (WGS) entry which is preliminary data.</text>
</comment>
<sequence>MEGRTSLLKRAQLTLTCISIAANALCAGGIFTFPLLSPNLAKYLKLTQPQLTTIVLAGMIGQYPFAAVVGKAVDHYGPWACSLAASLLFSVGFGAFAFEIAKTPDDITLPSQSSFERLTLFFFMGGLGAVASYFSALFAASKNFPDYIGIASGSSMALFGLSPLFLSLLASNYFTSDIDGLDVQSFVTFLAVLSGLVNLVGAINLRVPQSEPVVEVEESGVDEESIATQSTSERAPLLAGKSRPKVQVTVVPVESQTVLDLLKEPNFWVLGLATLICLGSSEMVISNIGSIVTSLPPSSSPAPSVFSASDDAATATQVRLLSLSNTISRLLVGPIADFVSPVASYLPCGTIYYARKHRISRVAFVFLASLLLVLTYTYTLFGITERSDLWLLSVGTGVAYGMFFTALPGIISGIWGLSNLGRNFGVITYAPFLGTPLFSYLYAFGAAAHSGADDGTGRVCTGTICWRGTFGVSIGAAVISTVATALLWRRWKGRV</sequence>
<dbReference type="PANTHER" id="PTHR21576:SF158">
    <property type="entry name" value="RIBOSOMAL RNA-PROCESSING PROTEIN 12-LIKE CONSERVED DOMAIN-CONTAINING PROTEIN"/>
    <property type="match status" value="1"/>
</dbReference>
<dbReference type="GO" id="GO:0000329">
    <property type="term" value="C:fungal-type vacuole membrane"/>
    <property type="evidence" value="ECO:0007669"/>
    <property type="project" value="TreeGrafter"/>
</dbReference>
<proteinExistence type="predicted"/>
<dbReference type="SUPFAM" id="SSF103473">
    <property type="entry name" value="MFS general substrate transporter"/>
    <property type="match status" value="1"/>
</dbReference>
<evidence type="ECO:0000313" key="6">
    <source>
        <dbReference type="EMBL" id="PAV23640.1"/>
    </source>
</evidence>
<evidence type="ECO:0000256" key="3">
    <source>
        <dbReference type="ARBA" id="ARBA00022989"/>
    </source>
</evidence>
<evidence type="ECO:0000256" key="4">
    <source>
        <dbReference type="ARBA" id="ARBA00023136"/>
    </source>
</evidence>
<evidence type="ECO:0000256" key="2">
    <source>
        <dbReference type="ARBA" id="ARBA00022692"/>
    </source>
</evidence>
<comment type="subcellular location">
    <subcellularLocation>
        <location evidence="1">Membrane</location>
        <topology evidence="1">Multi-pass membrane protein</topology>
    </subcellularLocation>
</comment>
<feature type="transmembrane region" description="Helical" evidence="5">
    <location>
        <begin position="186"/>
        <end position="205"/>
    </location>
</feature>
<feature type="transmembrane region" description="Helical" evidence="5">
    <location>
        <begin position="362"/>
        <end position="383"/>
    </location>
</feature>
<keyword evidence="2 5" id="KW-0812">Transmembrane</keyword>
<dbReference type="STRING" id="2282107.A0A286UVJ7"/>
<feature type="transmembrane region" description="Helical" evidence="5">
    <location>
        <begin position="118"/>
        <end position="140"/>
    </location>
</feature>
<dbReference type="GO" id="GO:0022857">
    <property type="term" value="F:transmembrane transporter activity"/>
    <property type="evidence" value="ECO:0007669"/>
    <property type="project" value="InterPro"/>
</dbReference>
<evidence type="ECO:0000313" key="7">
    <source>
        <dbReference type="Proteomes" id="UP000217199"/>
    </source>
</evidence>
<gene>
    <name evidence="6" type="ORF">PNOK_0070800</name>
</gene>
<protein>
    <submittedName>
        <fullName evidence="6">MFS general substrate transporter</fullName>
    </submittedName>
</protein>
<keyword evidence="3 5" id="KW-1133">Transmembrane helix</keyword>
<feature type="transmembrane region" description="Helical" evidence="5">
    <location>
        <begin position="468"/>
        <end position="488"/>
    </location>
</feature>
<feature type="transmembrane region" description="Helical" evidence="5">
    <location>
        <begin position="429"/>
        <end position="448"/>
    </location>
</feature>
<dbReference type="OrthoDB" id="410267at2759"/>
<evidence type="ECO:0000256" key="1">
    <source>
        <dbReference type="ARBA" id="ARBA00004141"/>
    </source>
</evidence>
<dbReference type="InterPro" id="IPR011701">
    <property type="entry name" value="MFS"/>
</dbReference>
<evidence type="ECO:0000256" key="5">
    <source>
        <dbReference type="SAM" id="Phobius"/>
    </source>
</evidence>
<dbReference type="AlphaFoldDB" id="A0A286UVJ7"/>
<feature type="transmembrane region" description="Helical" evidence="5">
    <location>
        <begin position="389"/>
        <end position="417"/>
    </location>
</feature>